<dbReference type="STRING" id="1297742.A176_001329"/>
<dbReference type="KEGG" id="mym:A176_001329"/>
<dbReference type="GO" id="GO:0016829">
    <property type="term" value="F:lyase activity"/>
    <property type="evidence" value="ECO:0007669"/>
    <property type="project" value="UniProtKB-KW"/>
</dbReference>
<dbReference type="PATRIC" id="fig|1297742.4.peg.1345"/>
<dbReference type="PANTHER" id="PTHR11941:SF54">
    <property type="entry name" value="ENOYL-COA HYDRATASE, MITOCHONDRIAL"/>
    <property type="match status" value="1"/>
</dbReference>
<organism evidence="3 4">
    <name type="scientific">Pseudomyxococcus hansupus</name>
    <dbReference type="NCBI Taxonomy" id="1297742"/>
    <lineage>
        <taxon>Bacteria</taxon>
        <taxon>Pseudomonadati</taxon>
        <taxon>Myxococcota</taxon>
        <taxon>Myxococcia</taxon>
        <taxon>Myxococcales</taxon>
        <taxon>Cystobacterineae</taxon>
        <taxon>Myxococcaceae</taxon>
        <taxon>Pseudomyxococcus</taxon>
    </lineage>
</organism>
<protein>
    <submittedName>
        <fullName evidence="3">Enoyl-CoA hydratase</fullName>
    </submittedName>
</protein>
<dbReference type="Pfam" id="PF00378">
    <property type="entry name" value="ECH_1"/>
    <property type="match status" value="1"/>
</dbReference>
<dbReference type="Gene3D" id="1.10.12.10">
    <property type="entry name" value="Lyase 2-enoyl-coa Hydratase, Chain A, domain 2"/>
    <property type="match status" value="1"/>
</dbReference>
<reference evidence="3 4" key="1">
    <citation type="journal article" date="2016" name="PLoS ONE">
        <title>Complete Genome Sequence and Comparative Genomics of a Novel Myxobacterium Myxococcus hansupus.</title>
        <authorList>
            <person name="Sharma G."/>
            <person name="Narwani T."/>
            <person name="Subramanian S."/>
        </authorList>
    </citation>
    <scope>NUCLEOTIDE SEQUENCE [LARGE SCALE GENOMIC DNA]</scope>
    <source>
        <strain evidence="4">mixupus</strain>
    </source>
</reference>
<dbReference type="InterPro" id="IPR001753">
    <property type="entry name" value="Enoyl-CoA_hydra/iso"/>
</dbReference>
<evidence type="ECO:0000313" key="4">
    <source>
        <dbReference type="Proteomes" id="UP000009026"/>
    </source>
</evidence>
<proteinExistence type="inferred from homology"/>
<dbReference type="InterPro" id="IPR014748">
    <property type="entry name" value="Enoyl-CoA_hydra_C"/>
</dbReference>
<accession>A0A0H4X963</accession>
<dbReference type="AlphaFoldDB" id="A0A0H4X963"/>
<dbReference type="OrthoDB" id="5365311at2"/>
<evidence type="ECO:0000313" key="3">
    <source>
        <dbReference type="EMBL" id="AKQ64417.1"/>
    </source>
</evidence>
<dbReference type="InterPro" id="IPR029045">
    <property type="entry name" value="ClpP/crotonase-like_dom_sf"/>
</dbReference>
<dbReference type="CDD" id="cd06558">
    <property type="entry name" value="crotonase-like"/>
    <property type="match status" value="1"/>
</dbReference>
<comment type="similarity">
    <text evidence="1">Belongs to the enoyl-CoA hydratase/isomerase family.</text>
</comment>
<gene>
    <name evidence="3" type="ORF">A176_001329</name>
</gene>
<evidence type="ECO:0000256" key="1">
    <source>
        <dbReference type="ARBA" id="ARBA00005254"/>
    </source>
</evidence>
<dbReference type="PANTHER" id="PTHR11941">
    <property type="entry name" value="ENOYL-COA HYDRATASE-RELATED"/>
    <property type="match status" value="1"/>
</dbReference>
<dbReference type="GO" id="GO:0006635">
    <property type="term" value="P:fatty acid beta-oxidation"/>
    <property type="evidence" value="ECO:0007669"/>
    <property type="project" value="TreeGrafter"/>
</dbReference>
<dbReference type="Gene3D" id="3.90.226.10">
    <property type="entry name" value="2-enoyl-CoA Hydratase, Chain A, domain 1"/>
    <property type="match status" value="1"/>
</dbReference>
<dbReference type="EMBL" id="CP012109">
    <property type="protein sequence ID" value="AKQ64417.1"/>
    <property type="molecule type" value="Genomic_DNA"/>
</dbReference>
<dbReference type="Proteomes" id="UP000009026">
    <property type="component" value="Chromosome"/>
</dbReference>
<name>A0A0H4X963_9BACT</name>
<keyword evidence="4" id="KW-1185">Reference proteome</keyword>
<sequence length="260" mass="27289">MEPVVESGATLRVEDRDDGVRVLTLSNPARRNALDDGLLARLDAALEPAPHVRALLVRGAGGAFCSGYDLTHLGPPGADGRLPDDLLVECLLKLESHPAPSVALVEGAAVGAGFDLAASCDFRIGTPNAVFLMPPARLGIVYSPEGLARAARLVGVARAKQLFLAARKLSAREALDWGLLDDCVADAEARALALCATLASHAPLAVSGMKESFGRLARAPLEASDQARLRDLRAAAFGSEDAKEGRAAFLEKRPPRFSGR</sequence>
<dbReference type="eggNOG" id="COG1024">
    <property type="taxonomic scope" value="Bacteria"/>
</dbReference>
<evidence type="ECO:0000256" key="2">
    <source>
        <dbReference type="ARBA" id="ARBA00023239"/>
    </source>
</evidence>
<keyword evidence="2" id="KW-0456">Lyase</keyword>
<dbReference type="RefSeq" id="WP_002634368.1">
    <property type="nucleotide sequence ID" value="NZ_CP012109.1"/>
</dbReference>
<dbReference type="SUPFAM" id="SSF52096">
    <property type="entry name" value="ClpP/crotonase"/>
    <property type="match status" value="1"/>
</dbReference>